<evidence type="ECO:0008006" key="3">
    <source>
        <dbReference type="Google" id="ProtNLM"/>
    </source>
</evidence>
<dbReference type="SUPFAM" id="SSF48264">
    <property type="entry name" value="Cytochrome P450"/>
    <property type="match status" value="1"/>
</dbReference>
<comment type="caution">
    <text evidence="1">The sequence shown here is derived from an EMBL/GenBank/DDBJ whole genome shotgun (WGS) entry which is preliminary data.</text>
</comment>
<name>A0ABC8T823_9AQUA</name>
<dbReference type="Pfam" id="PF00067">
    <property type="entry name" value="p450"/>
    <property type="match status" value="1"/>
</dbReference>
<dbReference type="InterPro" id="IPR001128">
    <property type="entry name" value="Cyt_P450"/>
</dbReference>
<sequence>MPHRTLAGLKQQYGPVIWLKLGSTNTMAILTAKAATELFKNHDLSFAERTIIETSRSHDYYLGSVALAPYGSYWRVLRRICTVEMLTNKRINETVPIRRKCIKDLLKWIENEADMVKDGRGIQAHAHGLIY</sequence>
<dbReference type="PANTHER" id="PTHR24299:SF58">
    <property type="entry name" value="CYTOCHROME P450"/>
    <property type="match status" value="1"/>
</dbReference>
<dbReference type="AlphaFoldDB" id="A0ABC8T823"/>
<dbReference type="EMBL" id="CAUOFW020004403">
    <property type="protein sequence ID" value="CAK9165545.1"/>
    <property type="molecule type" value="Genomic_DNA"/>
</dbReference>
<evidence type="ECO:0000313" key="2">
    <source>
        <dbReference type="Proteomes" id="UP001642360"/>
    </source>
</evidence>
<reference evidence="1 2" key="1">
    <citation type="submission" date="2024-02" db="EMBL/GenBank/DDBJ databases">
        <authorList>
            <person name="Vignale AGUSTIN F."/>
            <person name="Sosa J E."/>
            <person name="Modenutti C."/>
        </authorList>
    </citation>
    <scope>NUCLEOTIDE SEQUENCE [LARGE SCALE GENOMIC DNA]</scope>
</reference>
<dbReference type="Gene3D" id="1.10.630.10">
    <property type="entry name" value="Cytochrome P450"/>
    <property type="match status" value="1"/>
</dbReference>
<dbReference type="Proteomes" id="UP001642360">
    <property type="component" value="Unassembled WGS sequence"/>
</dbReference>
<gene>
    <name evidence="1" type="ORF">ILEXP_LOCUS34715</name>
</gene>
<dbReference type="PANTHER" id="PTHR24299">
    <property type="entry name" value="CYTOCHROME P450 FAMILY 1"/>
    <property type="match status" value="1"/>
</dbReference>
<proteinExistence type="predicted"/>
<protein>
    <recommendedName>
        <fullName evidence="3">Cytochrome P450</fullName>
    </recommendedName>
</protein>
<evidence type="ECO:0000313" key="1">
    <source>
        <dbReference type="EMBL" id="CAK9165545.1"/>
    </source>
</evidence>
<dbReference type="InterPro" id="IPR036396">
    <property type="entry name" value="Cyt_P450_sf"/>
</dbReference>
<organism evidence="1 2">
    <name type="scientific">Ilex paraguariensis</name>
    <name type="common">yerba mate</name>
    <dbReference type="NCBI Taxonomy" id="185542"/>
    <lineage>
        <taxon>Eukaryota</taxon>
        <taxon>Viridiplantae</taxon>
        <taxon>Streptophyta</taxon>
        <taxon>Embryophyta</taxon>
        <taxon>Tracheophyta</taxon>
        <taxon>Spermatophyta</taxon>
        <taxon>Magnoliopsida</taxon>
        <taxon>eudicotyledons</taxon>
        <taxon>Gunneridae</taxon>
        <taxon>Pentapetalae</taxon>
        <taxon>asterids</taxon>
        <taxon>campanulids</taxon>
        <taxon>Aquifoliales</taxon>
        <taxon>Aquifoliaceae</taxon>
        <taxon>Ilex</taxon>
    </lineage>
</organism>
<accession>A0ABC8T823</accession>
<keyword evidence="2" id="KW-1185">Reference proteome</keyword>